<evidence type="ECO:0000313" key="6">
    <source>
        <dbReference type="EMBL" id="GIH09502.1"/>
    </source>
</evidence>
<reference evidence="6" key="1">
    <citation type="submission" date="2021-01" db="EMBL/GenBank/DDBJ databases">
        <title>Whole genome shotgun sequence of Rhizocola hellebori NBRC 109834.</title>
        <authorList>
            <person name="Komaki H."/>
            <person name="Tamura T."/>
        </authorList>
    </citation>
    <scope>NUCLEOTIDE SEQUENCE</scope>
    <source>
        <strain evidence="6">NBRC 109834</strain>
    </source>
</reference>
<evidence type="ECO:0000256" key="4">
    <source>
        <dbReference type="ARBA" id="ARBA00021735"/>
    </source>
</evidence>
<dbReference type="InterPro" id="IPR001533">
    <property type="entry name" value="Pterin_deHydtase"/>
</dbReference>
<dbReference type="EMBL" id="BONY01000069">
    <property type="protein sequence ID" value="GIH09502.1"/>
    <property type="molecule type" value="Genomic_DNA"/>
</dbReference>
<evidence type="ECO:0000256" key="5">
    <source>
        <dbReference type="ARBA" id="ARBA00023239"/>
    </source>
</evidence>
<dbReference type="AlphaFoldDB" id="A0A8J3QH35"/>
<evidence type="ECO:0000313" key="7">
    <source>
        <dbReference type="Proteomes" id="UP000612899"/>
    </source>
</evidence>
<keyword evidence="7" id="KW-1185">Reference proteome</keyword>
<dbReference type="Pfam" id="PF01329">
    <property type="entry name" value="Pterin_4a"/>
    <property type="match status" value="1"/>
</dbReference>
<sequence length="128" mass="13730">MSPRITTSEVVNPTLLASLIGMALLDAAQLAEALQALDGWSGDLKAIKRTVELESFPQAIETVDRVAAVAEAMDHHPDIDIRWRTLTFVISTHSEGGVTRKDIDLAELIDAILSFEAADDADGSETAT</sequence>
<dbReference type="Proteomes" id="UP000612899">
    <property type="component" value="Unassembled WGS sequence"/>
</dbReference>
<proteinExistence type="inferred from homology"/>
<comment type="catalytic activity">
    <reaction evidence="1">
        <text>(4aS,6R)-4a-hydroxy-L-erythro-5,6,7,8-tetrahydrobiopterin = (6R)-L-erythro-6,7-dihydrobiopterin + H2O</text>
        <dbReference type="Rhea" id="RHEA:11920"/>
        <dbReference type="ChEBI" id="CHEBI:15377"/>
        <dbReference type="ChEBI" id="CHEBI:15642"/>
        <dbReference type="ChEBI" id="CHEBI:43120"/>
        <dbReference type="EC" id="4.2.1.96"/>
    </reaction>
</comment>
<evidence type="ECO:0000256" key="1">
    <source>
        <dbReference type="ARBA" id="ARBA00001554"/>
    </source>
</evidence>
<dbReference type="SUPFAM" id="SSF55248">
    <property type="entry name" value="PCD-like"/>
    <property type="match status" value="1"/>
</dbReference>
<dbReference type="PANTHER" id="PTHR12599">
    <property type="entry name" value="PTERIN-4-ALPHA-CARBINOLAMINE DEHYDRATASE"/>
    <property type="match status" value="1"/>
</dbReference>
<dbReference type="CDD" id="cd00488">
    <property type="entry name" value="PCD_DCoH"/>
    <property type="match status" value="1"/>
</dbReference>
<accession>A0A8J3QH35</accession>
<comment type="similarity">
    <text evidence="2">Belongs to the pterin-4-alpha-carbinolamine dehydratase family.</text>
</comment>
<dbReference type="InterPro" id="IPR036428">
    <property type="entry name" value="PCD_sf"/>
</dbReference>
<protein>
    <recommendedName>
        <fullName evidence="4">Putative pterin-4-alpha-carbinolamine dehydratase</fullName>
        <ecNumber evidence="3">4.2.1.96</ecNumber>
    </recommendedName>
</protein>
<dbReference type="Gene3D" id="3.30.1360.20">
    <property type="entry name" value="Transcriptional coactivator/pterin dehydratase"/>
    <property type="match status" value="1"/>
</dbReference>
<organism evidence="6 7">
    <name type="scientific">Rhizocola hellebori</name>
    <dbReference type="NCBI Taxonomy" id="1392758"/>
    <lineage>
        <taxon>Bacteria</taxon>
        <taxon>Bacillati</taxon>
        <taxon>Actinomycetota</taxon>
        <taxon>Actinomycetes</taxon>
        <taxon>Micromonosporales</taxon>
        <taxon>Micromonosporaceae</taxon>
        <taxon>Rhizocola</taxon>
    </lineage>
</organism>
<dbReference type="PANTHER" id="PTHR12599:SF0">
    <property type="entry name" value="PTERIN-4-ALPHA-CARBINOLAMINE DEHYDRATASE"/>
    <property type="match status" value="1"/>
</dbReference>
<evidence type="ECO:0000256" key="3">
    <source>
        <dbReference type="ARBA" id="ARBA00013252"/>
    </source>
</evidence>
<dbReference type="GO" id="GO:0006729">
    <property type="term" value="P:tetrahydrobiopterin biosynthetic process"/>
    <property type="evidence" value="ECO:0007669"/>
    <property type="project" value="InterPro"/>
</dbReference>
<keyword evidence="5" id="KW-0456">Lyase</keyword>
<evidence type="ECO:0000256" key="2">
    <source>
        <dbReference type="ARBA" id="ARBA00006472"/>
    </source>
</evidence>
<dbReference type="GO" id="GO:0008124">
    <property type="term" value="F:4-alpha-hydroxytetrahydrobiopterin dehydratase activity"/>
    <property type="evidence" value="ECO:0007669"/>
    <property type="project" value="UniProtKB-EC"/>
</dbReference>
<name>A0A8J3QH35_9ACTN</name>
<gene>
    <name evidence="6" type="ORF">Rhe02_75690</name>
</gene>
<dbReference type="EC" id="4.2.1.96" evidence="3"/>
<comment type="caution">
    <text evidence="6">The sequence shown here is derived from an EMBL/GenBank/DDBJ whole genome shotgun (WGS) entry which is preliminary data.</text>
</comment>
<dbReference type="NCBIfam" id="NF002017">
    <property type="entry name" value="PRK00823.1-2"/>
    <property type="match status" value="1"/>
</dbReference>